<evidence type="ECO:0000313" key="3">
    <source>
        <dbReference type="EMBL" id="KAF2398271.1"/>
    </source>
</evidence>
<dbReference type="EMBL" id="ML996700">
    <property type="protein sequence ID" value="KAF2398271.1"/>
    <property type="molecule type" value="Genomic_DNA"/>
</dbReference>
<dbReference type="GO" id="GO:0016811">
    <property type="term" value="F:hydrolase activity, acting on carbon-nitrogen (but not peptide) bonds, in linear amides"/>
    <property type="evidence" value="ECO:0007669"/>
    <property type="project" value="TreeGrafter"/>
</dbReference>
<feature type="domain" description="CN hydrolase" evidence="2">
    <location>
        <begin position="5"/>
        <end position="261"/>
    </location>
</feature>
<dbReference type="PROSITE" id="PS50263">
    <property type="entry name" value="CN_HYDROLASE"/>
    <property type="match status" value="1"/>
</dbReference>
<dbReference type="Proteomes" id="UP000799640">
    <property type="component" value="Unassembled WGS sequence"/>
</dbReference>
<dbReference type="InterPro" id="IPR050345">
    <property type="entry name" value="Aliph_Amidase/BUP"/>
</dbReference>
<evidence type="ECO:0000313" key="4">
    <source>
        <dbReference type="Proteomes" id="UP000799640"/>
    </source>
</evidence>
<dbReference type="Gene3D" id="3.60.110.10">
    <property type="entry name" value="Carbon-nitrogen hydrolase"/>
    <property type="match status" value="1"/>
</dbReference>
<reference evidence="3" key="1">
    <citation type="journal article" date="2020" name="Stud. Mycol.">
        <title>101 Dothideomycetes genomes: a test case for predicting lifestyles and emergence of pathogens.</title>
        <authorList>
            <person name="Haridas S."/>
            <person name="Albert R."/>
            <person name="Binder M."/>
            <person name="Bloem J."/>
            <person name="Labutti K."/>
            <person name="Salamov A."/>
            <person name="Andreopoulos B."/>
            <person name="Baker S."/>
            <person name="Barry K."/>
            <person name="Bills G."/>
            <person name="Bluhm B."/>
            <person name="Cannon C."/>
            <person name="Castanera R."/>
            <person name="Culley D."/>
            <person name="Daum C."/>
            <person name="Ezra D."/>
            <person name="Gonzalez J."/>
            <person name="Henrissat B."/>
            <person name="Kuo A."/>
            <person name="Liang C."/>
            <person name="Lipzen A."/>
            <person name="Lutzoni F."/>
            <person name="Magnuson J."/>
            <person name="Mondo S."/>
            <person name="Nolan M."/>
            <person name="Ohm R."/>
            <person name="Pangilinan J."/>
            <person name="Park H.-J."/>
            <person name="Ramirez L."/>
            <person name="Alfaro M."/>
            <person name="Sun H."/>
            <person name="Tritt A."/>
            <person name="Yoshinaga Y."/>
            <person name="Zwiers L.-H."/>
            <person name="Turgeon B."/>
            <person name="Goodwin S."/>
            <person name="Spatafora J."/>
            <person name="Crous P."/>
            <person name="Grigoriev I."/>
        </authorList>
    </citation>
    <scope>NUCLEOTIDE SEQUENCE</scope>
    <source>
        <strain evidence="3">CBS 262.69</strain>
    </source>
</reference>
<sequence length="290" mass="32372">MAPTYKIAIIQLYSEPLDVEANFEKAADFVTDAASQGAQLAVLPEYNLTSWVPSDPLFLASADRWAEFLSRFCNLARENNICIVPGTIIRRVKNAETGVSRLLNIAYFIDNHGQVIGEYVKKNLWHPERDHLHSSARDPHVVFDTPLGRVGMLVCWDLAFPEAFRELVSQGAKLIIIPSFWTLKDCGAEGRALNPLSEAVFLNNCLVARAFENTCAVVFVNSGGPAEEGFAGLSQVTVPFVGTLARLDNPDEDMTIVDVDFHTLELAEDNYKVRADLARDDWHYSYRHGR</sequence>
<proteinExistence type="predicted"/>
<dbReference type="SUPFAM" id="SSF56317">
    <property type="entry name" value="Carbon-nitrogen hydrolase"/>
    <property type="match status" value="1"/>
</dbReference>
<evidence type="ECO:0000256" key="1">
    <source>
        <dbReference type="ARBA" id="ARBA00022801"/>
    </source>
</evidence>
<dbReference type="AlphaFoldDB" id="A0A6G1HQU2"/>
<dbReference type="OrthoDB" id="412018at2759"/>
<organism evidence="3 4">
    <name type="scientific">Trichodelitschia bisporula</name>
    <dbReference type="NCBI Taxonomy" id="703511"/>
    <lineage>
        <taxon>Eukaryota</taxon>
        <taxon>Fungi</taxon>
        <taxon>Dikarya</taxon>
        <taxon>Ascomycota</taxon>
        <taxon>Pezizomycotina</taxon>
        <taxon>Dothideomycetes</taxon>
        <taxon>Dothideomycetes incertae sedis</taxon>
        <taxon>Phaeotrichales</taxon>
        <taxon>Phaeotrichaceae</taxon>
        <taxon>Trichodelitschia</taxon>
    </lineage>
</organism>
<name>A0A6G1HQU2_9PEZI</name>
<dbReference type="InterPro" id="IPR036526">
    <property type="entry name" value="C-N_Hydrolase_sf"/>
</dbReference>
<dbReference type="PANTHER" id="PTHR43674:SF16">
    <property type="entry name" value="CARBON-NITROGEN FAMILY, PUTATIVE (AFU_ORTHOLOGUE AFUA_5G02350)-RELATED"/>
    <property type="match status" value="1"/>
</dbReference>
<dbReference type="Pfam" id="PF00795">
    <property type="entry name" value="CN_hydrolase"/>
    <property type="match status" value="1"/>
</dbReference>
<dbReference type="PANTHER" id="PTHR43674">
    <property type="entry name" value="NITRILASE C965.09-RELATED"/>
    <property type="match status" value="1"/>
</dbReference>
<gene>
    <name evidence="3" type="ORF">EJ06DRAFT_480378</name>
</gene>
<dbReference type="InterPro" id="IPR003010">
    <property type="entry name" value="C-N_Hydrolase"/>
</dbReference>
<evidence type="ECO:0000259" key="2">
    <source>
        <dbReference type="PROSITE" id="PS50263"/>
    </source>
</evidence>
<accession>A0A6G1HQU2</accession>
<protein>
    <submittedName>
        <fullName evidence="3">Carbon-nitrogen hydrolase</fullName>
    </submittedName>
</protein>
<keyword evidence="4" id="KW-1185">Reference proteome</keyword>
<keyword evidence="1 3" id="KW-0378">Hydrolase</keyword>
<dbReference type="CDD" id="cd07197">
    <property type="entry name" value="nitrilase"/>
    <property type="match status" value="1"/>
</dbReference>